<dbReference type="AlphaFoldDB" id="A0A1F8B755"/>
<protein>
    <submittedName>
        <fullName evidence="1">Uncharacterized protein</fullName>
    </submittedName>
</protein>
<evidence type="ECO:0000313" key="1">
    <source>
        <dbReference type="EMBL" id="OGM59188.1"/>
    </source>
</evidence>
<comment type="caution">
    <text evidence="1">The sequence shown here is derived from an EMBL/GenBank/DDBJ whole genome shotgun (WGS) entry which is preliminary data.</text>
</comment>
<dbReference type="EMBL" id="MGHC01000026">
    <property type="protein sequence ID" value="OGM59188.1"/>
    <property type="molecule type" value="Genomic_DNA"/>
</dbReference>
<accession>A0A1F8B755</accession>
<name>A0A1F8B755_9BACT</name>
<proteinExistence type="predicted"/>
<reference evidence="1 2" key="1">
    <citation type="journal article" date="2016" name="Nat. Commun.">
        <title>Thousands of microbial genomes shed light on interconnected biogeochemical processes in an aquifer system.</title>
        <authorList>
            <person name="Anantharaman K."/>
            <person name="Brown C.T."/>
            <person name="Hug L.A."/>
            <person name="Sharon I."/>
            <person name="Castelle C.J."/>
            <person name="Probst A.J."/>
            <person name="Thomas B.C."/>
            <person name="Singh A."/>
            <person name="Wilkins M.J."/>
            <person name="Karaoz U."/>
            <person name="Brodie E.L."/>
            <person name="Williams K.H."/>
            <person name="Hubbard S.S."/>
            <person name="Banfield J.F."/>
        </authorList>
    </citation>
    <scope>NUCLEOTIDE SEQUENCE [LARGE SCALE GENOMIC DNA]</scope>
</reference>
<gene>
    <name evidence="1" type="ORF">A3A75_03165</name>
</gene>
<evidence type="ECO:0000313" key="2">
    <source>
        <dbReference type="Proteomes" id="UP000179018"/>
    </source>
</evidence>
<dbReference type="STRING" id="1802516.A3A75_03165"/>
<dbReference type="Proteomes" id="UP000179018">
    <property type="component" value="Unassembled WGS sequence"/>
</dbReference>
<sequence length="196" mass="22118">MPKNLLIIILLIIAAALAVLGILGFQKSTGKVDPAVKEIADEYVISLVGKTEFNKNYVFDFDKSEECKDDNQVGGCYIRYKFIPAEKYGDTEYLFFYNFSNNQVAIANNGVSVILPSCEKDKNNCNFKVSFEELKEIARQENLDDGIELIMYNDEIVAEISYCNLETTENRKKMYVSLQDGSILWSGPNSECQGII</sequence>
<organism evidence="1 2">
    <name type="scientific">Candidatus Woesebacteria bacterium RIFCSPLOWO2_01_FULL_39_10</name>
    <dbReference type="NCBI Taxonomy" id="1802516"/>
    <lineage>
        <taxon>Bacteria</taxon>
        <taxon>Candidatus Woeseibacteriota</taxon>
    </lineage>
</organism>